<reference evidence="1" key="2">
    <citation type="submission" date="2021-01" db="UniProtKB">
        <authorList>
            <consortium name="EnsemblPlants"/>
        </authorList>
    </citation>
    <scope>IDENTIFICATION</scope>
</reference>
<dbReference type="PANTHER" id="PTHR47576">
    <property type="entry name" value="BRCT DOMAIN DNA REPAIR PROTEIN-RELATED"/>
    <property type="match status" value="1"/>
</dbReference>
<dbReference type="PANTHER" id="PTHR47576:SF2">
    <property type="entry name" value="BRCT DOMAIN DNA REPAIR PROTEIN-RELATED"/>
    <property type="match status" value="1"/>
</dbReference>
<dbReference type="EnsemblPlants" id="QL02p017308:mrna">
    <property type="protein sequence ID" value="QL02p017308:mrna"/>
    <property type="gene ID" value="QL02p017308"/>
</dbReference>
<reference evidence="2" key="1">
    <citation type="journal article" date="2016" name="G3 (Bethesda)">
        <title>First Draft Assembly and Annotation of the Genome of a California Endemic Oak Quercus lobata Nee (Fagaceae).</title>
        <authorList>
            <person name="Sork V.L."/>
            <person name="Fitz-Gibbon S.T."/>
            <person name="Puiu D."/>
            <person name="Crepeau M."/>
            <person name="Gugger P.F."/>
            <person name="Sherman R."/>
            <person name="Stevens K."/>
            <person name="Langley C.H."/>
            <person name="Pellegrini M."/>
            <person name="Salzberg S.L."/>
        </authorList>
    </citation>
    <scope>NUCLEOTIDE SEQUENCE [LARGE SCALE GENOMIC DNA]</scope>
    <source>
        <strain evidence="2">cv. SW786</strain>
    </source>
</reference>
<name>A0A7N2KUB7_QUELO</name>
<proteinExistence type="predicted"/>
<sequence length="126" mass="13531">MGGGGVGGGGSGKVEVVESKGCSKLLIGLSTPMSSMRSLHPFEPMSPASSSLASETFTARSGAPFAGLVICVTGLSKANWPLTMFRYMKSCHSEKSKLIVKYHFLTVLFPIDRFSEMGPFSRMFQR</sequence>
<dbReference type="Gramene" id="QL02p017308:mrna">
    <property type="protein sequence ID" value="QL02p017308:mrna"/>
    <property type="gene ID" value="QL02p017308"/>
</dbReference>
<dbReference type="InParanoid" id="A0A7N2KUB7"/>
<evidence type="ECO:0000313" key="1">
    <source>
        <dbReference type="EnsemblPlants" id="QL02p017308:mrna"/>
    </source>
</evidence>
<evidence type="ECO:0000313" key="2">
    <source>
        <dbReference type="Proteomes" id="UP000594261"/>
    </source>
</evidence>
<dbReference type="AlphaFoldDB" id="A0A7N2KUB7"/>
<keyword evidence="2" id="KW-1185">Reference proteome</keyword>
<dbReference type="Proteomes" id="UP000594261">
    <property type="component" value="Chromosome 2"/>
</dbReference>
<accession>A0A7N2KUB7</accession>
<organism evidence="1 2">
    <name type="scientific">Quercus lobata</name>
    <name type="common">Valley oak</name>
    <dbReference type="NCBI Taxonomy" id="97700"/>
    <lineage>
        <taxon>Eukaryota</taxon>
        <taxon>Viridiplantae</taxon>
        <taxon>Streptophyta</taxon>
        <taxon>Embryophyta</taxon>
        <taxon>Tracheophyta</taxon>
        <taxon>Spermatophyta</taxon>
        <taxon>Magnoliopsida</taxon>
        <taxon>eudicotyledons</taxon>
        <taxon>Gunneridae</taxon>
        <taxon>Pentapetalae</taxon>
        <taxon>rosids</taxon>
        <taxon>fabids</taxon>
        <taxon>Fagales</taxon>
        <taxon>Fagaceae</taxon>
        <taxon>Quercus</taxon>
    </lineage>
</organism>
<protein>
    <submittedName>
        <fullName evidence="1">Uncharacterized protein</fullName>
    </submittedName>
</protein>